<dbReference type="InterPro" id="IPR029062">
    <property type="entry name" value="Class_I_gatase-like"/>
</dbReference>
<organism evidence="3 4">
    <name type="scientific">Brachybacterium halotolerans</name>
    <dbReference type="NCBI Taxonomy" id="2795215"/>
    <lineage>
        <taxon>Bacteria</taxon>
        <taxon>Bacillati</taxon>
        <taxon>Actinomycetota</taxon>
        <taxon>Actinomycetes</taxon>
        <taxon>Micrococcales</taxon>
        <taxon>Dermabacteraceae</taxon>
        <taxon>Brachybacterium</taxon>
    </lineage>
</organism>
<dbReference type="InterPro" id="IPR002818">
    <property type="entry name" value="DJ-1/PfpI"/>
</dbReference>
<evidence type="ECO:0000256" key="1">
    <source>
        <dbReference type="SAM" id="MobiDB-lite"/>
    </source>
</evidence>
<gene>
    <name evidence="3" type="ORF">I8D64_08565</name>
</gene>
<comment type="caution">
    <text evidence="3">The sequence shown here is derived from an EMBL/GenBank/DDBJ whole genome shotgun (WGS) entry which is preliminary data.</text>
</comment>
<dbReference type="EMBL" id="JAEDAJ010000003">
    <property type="protein sequence ID" value="MBK0331453.1"/>
    <property type="molecule type" value="Genomic_DNA"/>
</dbReference>
<dbReference type="InterPro" id="IPR052158">
    <property type="entry name" value="INH-QAR"/>
</dbReference>
<protein>
    <submittedName>
        <fullName evidence="3">DJ-1/PfpI family protein</fullName>
    </submittedName>
</protein>
<dbReference type="Proteomes" id="UP000612352">
    <property type="component" value="Unassembled WGS sequence"/>
</dbReference>
<dbReference type="CDD" id="cd03139">
    <property type="entry name" value="GATase1_PfpI_2"/>
    <property type="match status" value="1"/>
</dbReference>
<evidence type="ECO:0000259" key="2">
    <source>
        <dbReference type="Pfam" id="PF01965"/>
    </source>
</evidence>
<evidence type="ECO:0000313" key="4">
    <source>
        <dbReference type="Proteomes" id="UP000612352"/>
    </source>
</evidence>
<proteinExistence type="predicted"/>
<dbReference type="SUPFAM" id="SSF52317">
    <property type="entry name" value="Class I glutamine amidotransferase-like"/>
    <property type="match status" value="1"/>
</dbReference>
<keyword evidence="4" id="KW-1185">Reference proteome</keyword>
<feature type="region of interest" description="Disordered" evidence="1">
    <location>
        <begin position="226"/>
        <end position="249"/>
    </location>
</feature>
<dbReference type="PANTHER" id="PTHR43130">
    <property type="entry name" value="ARAC-FAMILY TRANSCRIPTIONAL REGULATOR"/>
    <property type="match status" value="1"/>
</dbReference>
<name>A0ABS1B9X0_9MICO</name>
<accession>A0ABS1B9X0</accession>
<evidence type="ECO:0000313" key="3">
    <source>
        <dbReference type="EMBL" id="MBK0331453.1"/>
    </source>
</evidence>
<reference evidence="3 4" key="1">
    <citation type="submission" date="2020-12" db="EMBL/GenBank/DDBJ databases">
        <title>Brachybacterium sp. MASK1Z-5, whole genome shotgun sequence.</title>
        <authorList>
            <person name="Tuo L."/>
        </authorList>
    </citation>
    <scope>NUCLEOTIDE SEQUENCE [LARGE SCALE GENOMIC DNA]</scope>
    <source>
        <strain evidence="3 4">MASK1Z-5</strain>
    </source>
</reference>
<feature type="domain" description="DJ-1/PfpI" evidence="2">
    <location>
        <begin position="13"/>
        <end position="169"/>
    </location>
</feature>
<dbReference type="Gene3D" id="3.40.50.880">
    <property type="match status" value="1"/>
</dbReference>
<dbReference type="PANTHER" id="PTHR43130:SF2">
    <property type="entry name" value="DJ-1_PFPI DOMAIN-CONTAINING PROTEIN"/>
    <property type="match status" value="1"/>
</dbReference>
<dbReference type="RefSeq" id="WP_200502057.1">
    <property type="nucleotide sequence ID" value="NZ_JAEDAJ010000003.1"/>
</dbReference>
<dbReference type="Pfam" id="PF01965">
    <property type="entry name" value="DJ-1_PfpI"/>
    <property type="match status" value="1"/>
</dbReference>
<sequence>MATTPPALRFTTLLFPQVTQLDLTGPTQVFAGLPGAVVDLAWHRREPVPTDAGFSLLPTVAFEEAEQADVLMIPGGQGAFDTLEDPVALDFVWRQAAGARFVTSVCTGAFVLGVIGLLQGRRATTHWAVHPLLRHLGAIPVRERVVRDGELFTGGGVTSGIDFALALAAEIYGADVAQGVQLAMEYDPQPPFDAGSPGAPEADPAHVEAVMRSARHSREPLVLRAAERLTSGTEVAGAPGPSDGTARGR</sequence>